<comment type="caution">
    <text evidence="3">The sequence shown here is derived from an EMBL/GenBank/DDBJ whole genome shotgun (WGS) entry which is preliminary data.</text>
</comment>
<feature type="non-terminal residue" evidence="3">
    <location>
        <position position="188"/>
    </location>
</feature>
<evidence type="ECO:0000313" key="3">
    <source>
        <dbReference type="EMBL" id="PON56001.1"/>
    </source>
</evidence>
<gene>
    <name evidence="3" type="ORF">TorRG33x02_297670</name>
</gene>
<dbReference type="SUPFAM" id="SSF52540">
    <property type="entry name" value="P-loop containing nucleoside triphosphate hydrolases"/>
    <property type="match status" value="1"/>
</dbReference>
<dbReference type="EMBL" id="JXTC01000413">
    <property type="protein sequence ID" value="PON56001.1"/>
    <property type="molecule type" value="Genomic_DNA"/>
</dbReference>
<evidence type="ECO:0000313" key="4">
    <source>
        <dbReference type="Proteomes" id="UP000237000"/>
    </source>
</evidence>
<evidence type="ECO:0000259" key="2">
    <source>
        <dbReference type="Pfam" id="PF00005"/>
    </source>
</evidence>
<dbReference type="PANTHER" id="PTHR19241">
    <property type="entry name" value="ATP-BINDING CASSETTE TRANSPORTER"/>
    <property type="match status" value="1"/>
</dbReference>
<dbReference type="GO" id="GO:0005524">
    <property type="term" value="F:ATP binding"/>
    <property type="evidence" value="ECO:0007669"/>
    <property type="project" value="InterPro"/>
</dbReference>
<name>A0A2P5C4Q2_TREOI</name>
<dbReference type="STRING" id="63057.A0A2P5C4Q2"/>
<dbReference type="Pfam" id="PF00005">
    <property type="entry name" value="ABC_tran"/>
    <property type="match status" value="1"/>
</dbReference>
<sequence length="188" mass="20621">LVRIAPSKKRKIQILKDVSGIVRPSRMTLLLGPPGAGKTTLLQAVAGKLDQNLRVSGKVTYCGHELNEFVPQRTCAYVSQHDLHYGEMTVRETFDFSGRFLGVGSRYEVSEEVSKREKEAGIEPDPEIDKFMKATAVSGQKTSLITDYVLKILGLEICADTIVGDVMRRGISGGQKKRVTIGEMLVGP</sequence>
<dbReference type="Proteomes" id="UP000237000">
    <property type="component" value="Unassembled WGS sequence"/>
</dbReference>
<proteinExistence type="predicted"/>
<feature type="domain" description="ABC transporter" evidence="2">
    <location>
        <begin position="15"/>
        <end position="186"/>
    </location>
</feature>
<feature type="non-terminal residue" evidence="3">
    <location>
        <position position="1"/>
    </location>
</feature>
<evidence type="ECO:0000256" key="1">
    <source>
        <dbReference type="ARBA" id="ARBA00022448"/>
    </source>
</evidence>
<reference evidence="4" key="1">
    <citation type="submission" date="2016-06" db="EMBL/GenBank/DDBJ databases">
        <title>Parallel loss of symbiosis genes in relatives of nitrogen-fixing non-legume Parasponia.</title>
        <authorList>
            <person name="Van Velzen R."/>
            <person name="Holmer R."/>
            <person name="Bu F."/>
            <person name="Rutten L."/>
            <person name="Van Zeijl A."/>
            <person name="Liu W."/>
            <person name="Santuari L."/>
            <person name="Cao Q."/>
            <person name="Sharma T."/>
            <person name="Shen D."/>
            <person name="Roswanjaya Y."/>
            <person name="Wardhani T."/>
            <person name="Kalhor M.S."/>
            <person name="Jansen J."/>
            <person name="Van den Hoogen J."/>
            <person name="Gungor B."/>
            <person name="Hartog M."/>
            <person name="Hontelez J."/>
            <person name="Verver J."/>
            <person name="Yang W.-C."/>
            <person name="Schijlen E."/>
            <person name="Repin R."/>
            <person name="Schilthuizen M."/>
            <person name="Schranz E."/>
            <person name="Heidstra R."/>
            <person name="Miyata K."/>
            <person name="Fedorova E."/>
            <person name="Kohlen W."/>
            <person name="Bisseling T."/>
            <person name="Smit S."/>
            <person name="Geurts R."/>
        </authorList>
    </citation>
    <scope>NUCLEOTIDE SEQUENCE [LARGE SCALE GENOMIC DNA]</scope>
    <source>
        <strain evidence="4">cv. RG33-2</strain>
    </source>
</reference>
<dbReference type="InterPro" id="IPR027417">
    <property type="entry name" value="P-loop_NTPase"/>
</dbReference>
<dbReference type="InterPro" id="IPR003439">
    <property type="entry name" value="ABC_transporter-like_ATP-bd"/>
</dbReference>
<dbReference type="OrthoDB" id="1187203at2759"/>
<dbReference type="AlphaFoldDB" id="A0A2P5C4Q2"/>
<dbReference type="GO" id="GO:0016887">
    <property type="term" value="F:ATP hydrolysis activity"/>
    <property type="evidence" value="ECO:0007669"/>
    <property type="project" value="InterPro"/>
</dbReference>
<organism evidence="3 4">
    <name type="scientific">Trema orientale</name>
    <name type="common">Charcoal tree</name>
    <name type="synonym">Celtis orientalis</name>
    <dbReference type="NCBI Taxonomy" id="63057"/>
    <lineage>
        <taxon>Eukaryota</taxon>
        <taxon>Viridiplantae</taxon>
        <taxon>Streptophyta</taxon>
        <taxon>Embryophyta</taxon>
        <taxon>Tracheophyta</taxon>
        <taxon>Spermatophyta</taxon>
        <taxon>Magnoliopsida</taxon>
        <taxon>eudicotyledons</taxon>
        <taxon>Gunneridae</taxon>
        <taxon>Pentapetalae</taxon>
        <taxon>rosids</taxon>
        <taxon>fabids</taxon>
        <taxon>Rosales</taxon>
        <taxon>Cannabaceae</taxon>
        <taxon>Trema</taxon>
    </lineage>
</organism>
<dbReference type="Gene3D" id="3.40.50.300">
    <property type="entry name" value="P-loop containing nucleotide triphosphate hydrolases"/>
    <property type="match status" value="1"/>
</dbReference>
<keyword evidence="4" id="KW-1185">Reference proteome</keyword>
<accession>A0A2P5C4Q2</accession>
<protein>
    <recommendedName>
        <fullName evidence="2">ABC transporter domain-containing protein</fullName>
    </recommendedName>
</protein>
<keyword evidence="1" id="KW-0813">Transport</keyword>
<dbReference type="InParanoid" id="A0A2P5C4Q2"/>